<proteinExistence type="predicted"/>
<evidence type="ECO:0000256" key="3">
    <source>
        <dbReference type="ARBA" id="ARBA00022989"/>
    </source>
</evidence>
<reference evidence="6" key="1">
    <citation type="submission" date="2020-10" db="EMBL/GenBank/DDBJ databases">
        <authorList>
            <person name="Castelo-Branco R."/>
            <person name="Eusebio N."/>
            <person name="Adriana R."/>
            <person name="Vieira A."/>
            <person name="Brugerolle De Fraissinette N."/>
            <person name="Rezende De Castro R."/>
            <person name="Schneider M.P."/>
            <person name="Vasconcelos V."/>
            <person name="Leao P.N."/>
        </authorList>
    </citation>
    <scope>NUCLEOTIDE SEQUENCE</scope>
    <source>
        <strain evidence="6">LEGE 07310</strain>
    </source>
</reference>
<feature type="transmembrane region" description="Helical" evidence="5">
    <location>
        <begin position="112"/>
        <end position="138"/>
    </location>
</feature>
<dbReference type="InterPro" id="IPR023352">
    <property type="entry name" value="MAPEG-like_dom_sf"/>
</dbReference>
<organism evidence="6 7">
    <name type="scientific">Vasconcelosia minhoensis LEGE 07310</name>
    <dbReference type="NCBI Taxonomy" id="915328"/>
    <lineage>
        <taxon>Bacteria</taxon>
        <taxon>Bacillati</taxon>
        <taxon>Cyanobacteriota</taxon>
        <taxon>Cyanophyceae</taxon>
        <taxon>Nodosilineales</taxon>
        <taxon>Cymatolegaceae</taxon>
        <taxon>Vasconcelosia</taxon>
        <taxon>Vasconcelosia minhoensis</taxon>
    </lineage>
</organism>
<dbReference type="SUPFAM" id="SSF161084">
    <property type="entry name" value="MAPEG domain-like"/>
    <property type="match status" value="1"/>
</dbReference>
<dbReference type="Gene3D" id="1.20.120.550">
    <property type="entry name" value="Membrane associated eicosanoid/glutathione metabolism-like domain"/>
    <property type="match status" value="1"/>
</dbReference>
<dbReference type="Pfam" id="PF01124">
    <property type="entry name" value="MAPEG"/>
    <property type="match status" value="1"/>
</dbReference>
<protein>
    <submittedName>
        <fullName evidence="6">MAPEG family protein</fullName>
    </submittedName>
</protein>
<sequence>MTVPVVSATVAAVLIILQQSLMIAAGMHRTKVGISAGVGNDANLERKVRRHGNLAENAALFVATLALAELCDIPKPVVAGFGSIFILSRMLHVFGFSSLAGSHLAEGSKAFLVMRAIGAGGTFLTGIVLGVFLVFSLARAL</sequence>
<dbReference type="EMBL" id="JADEXG010000022">
    <property type="protein sequence ID" value="MBE9077804.1"/>
    <property type="molecule type" value="Genomic_DNA"/>
</dbReference>
<feature type="transmembrane region" description="Helical" evidence="5">
    <location>
        <begin position="77"/>
        <end position="100"/>
    </location>
</feature>
<keyword evidence="4 5" id="KW-0472">Membrane</keyword>
<comment type="subcellular location">
    <subcellularLocation>
        <location evidence="1">Membrane</location>
    </subcellularLocation>
</comment>
<dbReference type="Proteomes" id="UP000636505">
    <property type="component" value="Unassembled WGS sequence"/>
</dbReference>
<accession>A0A8J7AE38</accession>
<evidence type="ECO:0000256" key="5">
    <source>
        <dbReference type="SAM" id="Phobius"/>
    </source>
</evidence>
<dbReference type="GO" id="GO:0016020">
    <property type="term" value="C:membrane"/>
    <property type="evidence" value="ECO:0007669"/>
    <property type="project" value="UniProtKB-SubCell"/>
</dbReference>
<evidence type="ECO:0000256" key="4">
    <source>
        <dbReference type="ARBA" id="ARBA00023136"/>
    </source>
</evidence>
<dbReference type="AlphaFoldDB" id="A0A8J7AE38"/>
<feature type="transmembrane region" description="Helical" evidence="5">
    <location>
        <begin position="6"/>
        <end position="25"/>
    </location>
</feature>
<comment type="caution">
    <text evidence="6">The sequence shown here is derived from an EMBL/GenBank/DDBJ whole genome shotgun (WGS) entry which is preliminary data.</text>
</comment>
<dbReference type="InterPro" id="IPR001129">
    <property type="entry name" value="Membr-assoc_MAPEG"/>
</dbReference>
<gene>
    <name evidence="6" type="ORF">IQ241_10950</name>
</gene>
<keyword evidence="2 5" id="KW-0812">Transmembrane</keyword>
<name>A0A8J7AE38_9CYAN</name>
<keyword evidence="3 5" id="KW-1133">Transmembrane helix</keyword>
<evidence type="ECO:0000256" key="2">
    <source>
        <dbReference type="ARBA" id="ARBA00022692"/>
    </source>
</evidence>
<evidence type="ECO:0000256" key="1">
    <source>
        <dbReference type="ARBA" id="ARBA00004370"/>
    </source>
</evidence>
<evidence type="ECO:0000313" key="7">
    <source>
        <dbReference type="Proteomes" id="UP000636505"/>
    </source>
</evidence>
<evidence type="ECO:0000313" key="6">
    <source>
        <dbReference type="EMBL" id="MBE9077804.1"/>
    </source>
</evidence>
<dbReference type="RefSeq" id="WP_193906957.1">
    <property type="nucleotide sequence ID" value="NZ_JADEXG010000022.1"/>
</dbReference>
<keyword evidence="7" id="KW-1185">Reference proteome</keyword>